<dbReference type="RefSeq" id="WP_146129866.1">
    <property type="nucleotide sequence ID" value="NZ_PVYX01000001.1"/>
</dbReference>
<proteinExistence type="predicted"/>
<gene>
    <name evidence="2" type="ORF">CLV81_1774</name>
</gene>
<feature type="chain" id="PRO_5015559986" description="Polyketide cyclase/dehydrase/lipid transport protein" evidence="1">
    <location>
        <begin position="23"/>
        <end position="159"/>
    </location>
</feature>
<dbReference type="InterPro" id="IPR023393">
    <property type="entry name" value="START-like_dom_sf"/>
</dbReference>
<evidence type="ECO:0000256" key="1">
    <source>
        <dbReference type="SAM" id="SignalP"/>
    </source>
</evidence>
<dbReference type="EMBL" id="PVYX01000001">
    <property type="protein sequence ID" value="PRX57764.1"/>
    <property type="molecule type" value="Genomic_DNA"/>
</dbReference>
<sequence>MKRIPSALSVMILLFTISPGIAQKKQFTHTVEINNTPENVWNALMDYSSFKKWDSNIVDVRCPDELKKRENCQVIVESGQIYNIEIVDIVEKESYTLRYNLPTGMLYIQRKLTSGSTLELTENVWYKGISQKTFERYKGTDYEETVKKKLEGFKNYIDM</sequence>
<name>A0A2T0MJK8_9FLAO</name>
<organism evidence="2 3">
    <name type="scientific">Flagellimonas meridianipacifica</name>
    <dbReference type="NCBI Taxonomy" id="1080225"/>
    <lineage>
        <taxon>Bacteria</taxon>
        <taxon>Pseudomonadati</taxon>
        <taxon>Bacteroidota</taxon>
        <taxon>Flavobacteriia</taxon>
        <taxon>Flavobacteriales</taxon>
        <taxon>Flavobacteriaceae</taxon>
        <taxon>Flagellimonas</taxon>
    </lineage>
</organism>
<dbReference type="OrthoDB" id="9810827at2"/>
<accession>A0A2T0MJK8</accession>
<dbReference type="SUPFAM" id="SSF55961">
    <property type="entry name" value="Bet v1-like"/>
    <property type="match status" value="1"/>
</dbReference>
<feature type="signal peptide" evidence="1">
    <location>
        <begin position="1"/>
        <end position="22"/>
    </location>
</feature>
<dbReference type="Gene3D" id="3.30.530.20">
    <property type="match status" value="1"/>
</dbReference>
<evidence type="ECO:0000313" key="3">
    <source>
        <dbReference type="Proteomes" id="UP000237640"/>
    </source>
</evidence>
<evidence type="ECO:0000313" key="2">
    <source>
        <dbReference type="EMBL" id="PRX57764.1"/>
    </source>
</evidence>
<keyword evidence="1" id="KW-0732">Signal</keyword>
<dbReference type="AlphaFoldDB" id="A0A2T0MJK8"/>
<keyword evidence="3" id="KW-1185">Reference proteome</keyword>
<reference evidence="2 3" key="1">
    <citation type="submission" date="2018-03" db="EMBL/GenBank/DDBJ databases">
        <title>Genomic Encyclopedia of Archaeal and Bacterial Type Strains, Phase II (KMG-II): from individual species to whole genera.</title>
        <authorList>
            <person name="Goeker M."/>
        </authorList>
    </citation>
    <scope>NUCLEOTIDE SEQUENCE [LARGE SCALE GENOMIC DNA]</scope>
    <source>
        <strain evidence="2 3">DSM 25027</strain>
    </source>
</reference>
<protein>
    <recommendedName>
        <fullName evidence="4">Polyketide cyclase/dehydrase/lipid transport protein</fullName>
    </recommendedName>
</protein>
<dbReference type="Proteomes" id="UP000237640">
    <property type="component" value="Unassembled WGS sequence"/>
</dbReference>
<comment type="caution">
    <text evidence="2">The sequence shown here is derived from an EMBL/GenBank/DDBJ whole genome shotgun (WGS) entry which is preliminary data.</text>
</comment>
<evidence type="ECO:0008006" key="4">
    <source>
        <dbReference type="Google" id="ProtNLM"/>
    </source>
</evidence>